<reference evidence="3 4" key="1">
    <citation type="submission" date="2018-11" db="EMBL/GenBank/DDBJ databases">
        <title>Sequencing Av. paragallinarum serogroups.</title>
        <authorList>
            <person name="Hellmuth J.E."/>
            <person name="Boucher C.E."/>
            <person name="Cason E.D."/>
        </authorList>
    </citation>
    <scope>NUCLEOTIDE SEQUENCE [LARGE SCALE GENOMIC DNA]</scope>
    <source>
        <strain evidence="3 4">SA-3</strain>
    </source>
</reference>
<evidence type="ECO:0000256" key="1">
    <source>
        <dbReference type="SAM" id="Coils"/>
    </source>
</evidence>
<feature type="transmembrane region" description="Helical" evidence="2">
    <location>
        <begin position="156"/>
        <end position="176"/>
    </location>
</feature>
<protein>
    <submittedName>
        <fullName evidence="3">Uncharacterized protein</fullName>
    </submittedName>
</protein>
<dbReference type="Pfam" id="PF24838">
    <property type="entry name" value="8xMP"/>
    <property type="match status" value="1"/>
</dbReference>
<dbReference type="InterPro" id="IPR056918">
    <property type="entry name" value="8xMP"/>
</dbReference>
<dbReference type="EMBL" id="RQXS01000003">
    <property type="protein sequence ID" value="RZN61215.1"/>
    <property type="molecule type" value="Genomic_DNA"/>
</dbReference>
<evidence type="ECO:0000256" key="2">
    <source>
        <dbReference type="SAM" id="Phobius"/>
    </source>
</evidence>
<proteinExistence type="predicted"/>
<dbReference type="AlphaFoldDB" id="A0A8B3TJ71"/>
<feature type="transmembrane region" description="Helical" evidence="2">
    <location>
        <begin position="57"/>
        <end position="78"/>
    </location>
</feature>
<sequence length="188" mass="21965">MNNKKYPEQIQLYNICIENRRFEAEQITTRNNFFLVFQGILFSVFTTMFSDGKSVTLIYYIIPIIGIIMSFLQTRGAIGAKYWHEVWEMKLFDIEKKLAIASGQRGVFSSIDKYNDTLKLAKEREKKELEEFIKEKPELIKKMLCGFKGSVSSIPIYIGMLCGLSWLLMIIILLLFSKTVYIYRIIPI</sequence>
<feature type="coiled-coil region" evidence="1">
    <location>
        <begin position="111"/>
        <end position="142"/>
    </location>
</feature>
<evidence type="ECO:0000313" key="3">
    <source>
        <dbReference type="EMBL" id="RZN61215.1"/>
    </source>
</evidence>
<keyword evidence="2" id="KW-0812">Transmembrane</keyword>
<keyword evidence="2" id="KW-0472">Membrane</keyword>
<organism evidence="3 4">
    <name type="scientific">Avibacterium paragallinarum</name>
    <name type="common">Haemophilus gallinarum</name>
    <dbReference type="NCBI Taxonomy" id="728"/>
    <lineage>
        <taxon>Bacteria</taxon>
        <taxon>Pseudomonadati</taxon>
        <taxon>Pseudomonadota</taxon>
        <taxon>Gammaproteobacteria</taxon>
        <taxon>Pasteurellales</taxon>
        <taxon>Pasteurellaceae</taxon>
        <taxon>Avibacterium</taxon>
    </lineage>
</organism>
<comment type="caution">
    <text evidence="3">The sequence shown here is derived from an EMBL/GenBank/DDBJ whole genome shotgun (WGS) entry which is preliminary data.</text>
</comment>
<keyword evidence="2" id="KW-1133">Transmembrane helix</keyword>
<dbReference type="OrthoDB" id="9153185at2"/>
<gene>
    <name evidence="3" type="ORF">EIG79_01555</name>
</gene>
<evidence type="ECO:0000313" key="4">
    <source>
        <dbReference type="Proteomes" id="UP000294229"/>
    </source>
</evidence>
<accession>A0A8B3TJ71</accession>
<name>A0A8B3TJ71_AVIPA</name>
<dbReference type="RefSeq" id="WP_052718571.1">
    <property type="nucleotide sequence ID" value="NZ_LAEN01000043.1"/>
</dbReference>
<keyword evidence="1" id="KW-0175">Coiled coil</keyword>
<dbReference type="Proteomes" id="UP000294229">
    <property type="component" value="Unassembled WGS sequence"/>
</dbReference>